<dbReference type="CDD" id="cd06170">
    <property type="entry name" value="LuxR_C_like"/>
    <property type="match status" value="1"/>
</dbReference>
<evidence type="ECO:0000313" key="9">
    <source>
        <dbReference type="Proteomes" id="UP000232638"/>
    </source>
</evidence>
<dbReference type="SUPFAM" id="SSF52172">
    <property type="entry name" value="CheY-like"/>
    <property type="match status" value="1"/>
</dbReference>
<dbReference type="SMART" id="SM00448">
    <property type="entry name" value="REC"/>
    <property type="match status" value="1"/>
</dbReference>
<name>A0A2K8UDT5_9GAMM</name>
<feature type="modified residue" description="4-aspartylphosphate" evidence="5">
    <location>
        <position position="36"/>
    </location>
</feature>
<keyword evidence="3" id="KW-0238">DNA-binding</keyword>
<dbReference type="Pfam" id="PF00072">
    <property type="entry name" value="Response_reg"/>
    <property type="match status" value="1"/>
</dbReference>
<dbReference type="AlphaFoldDB" id="A0A2K8UDT5"/>
<evidence type="ECO:0000256" key="4">
    <source>
        <dbReference type="ARBA" id="ARBA00023163"/>
    </source>
</evidence>
<organism evidence="8 9">
    <name type="scientific">Candidatus Thiodictyon syntrophicum</name>
    <dbReference type="NCBI Taxonomy" id="1166950"/>
    <lineage>
        <taxon>Bacteria</taxon>
        <taxon>Pseudomonadati</taxon>
        <taxon>Pseudomonadota</taxon>
        <taxon>Gammaproteobacteria</taxon>
        <taxon>Chromatiales</taxon>
        <taxon>Chromatiaceae</taxon>
        <taxon>Thiodictyon</taxon>
    </lineage>
</organism>
<dbReference type="CDD" id="cd17535">
    <property type="entry name" value="REC_NarL-like"/>
    <property type="match status" value="1"/>
</dbReference>
<evidence type="ECO:0000256" key="2">
    <source>
        <dbReference type="ARBA" id="ARBA00023015"/>
    </source>
</evidence>
<keyword evidence="9" id="KW-1185">Reference proteome</keyword>
<dbReference type="RefSeq" id="WP_100921414.1">
    <property type="nucleotide sequence ID" value="NZ_CP020370.1"/>
</dbReference>
<evidence type="ECO:0000313" key="8">
    <source>
        <dbReference type="EMBL" id="AUB83736.1"/>
    </source>
</evidence>
<feature type="domain" description="Response regulatory" evidence="7">
    <location>
        <begin position="1"/>
        <end position="101"/>
    </location>
</feature>
<gene>
    <name evidence="8" type="ORF">THSYN_24120</name>
</gene>
<dbReference type="PROSITE" id="PS50110">
    <property type="entry name" value="RESPONSE_REGULATORY"/>
    <property type="match status" value="1"/>
</dbReference>
<dbReference type="GO" id="GO:0000160">
    <property type="term" value="P:phosphorelay signal transduction system"/>
    <property type="evidence" value="ECO:0007669"/>
    <property type="project" value="InterPro"/>
</dbReference>
<dbReference type="GO" id="GO:0006355">
    <property type="term" value="P:regulation of DNA-templated transcription"/>
    <property type="evidence" value="ECO:0007669"/>
    <property type="project" value="InterPro"/>
</dbReference>
<evidence type="ECO:0000259" key="6">
    <source>
        <dbReference type="PROSITE" id="PS50043"/>
    </source>
</evidence>
<dbReference type="Gene3D" id="3.40.50.2300">
    <property type="match status" value="1"/>
</dbReference>
<dbReference type="OrthoDB" id="9796655at2"/>
<dbReference type="PROSITE" id="PS50043">
    <property type="entry name" value="HTH_LUXR_2"/>
    <property type="match status" value="1"/>
</dbReference>
<dbReference type="PANTHER" id="PTHR43214:SF41">
    <property type="entry name" value="NITRATE_NITRITE RESPONSE REGULATOR PROTEIN NARP"/>
    <property type="match status" value="1"/>
</dbReference>
<accession>A0A2K8UDT5</accession>
<proteinExistence type="predicted"/>
<dbReference type="Proteomes" id="UP000232638">
    <property type="component" value="Chromosome"/>
</dbReference>
<evidence type="ECO:0000259" key="7">
    <source>
        <dbReference type="PROSITE" id="PS50110"/>
    </source>
</evidence>
<evidence type="ECO:0008006" key="10">
    <source>
        <dbReference type="Google" id="ProtNLM"/>
    </source>
</evidence>
<dbReference type="InterPro" id="IPR058245">
    <property type="entry name" value="NreC/VraR/RcsB-like_REC"/>
</dbReference>
<dbReference type="GO" id="GO:0003677">
    <property type="term" value="F:DNA binding"/>
    <property type="evidence" value="ECO:0007669"/>
    <property type="project" value="UniProtKB-KW"/>
</dbReference>
<keyword evidence="2" id="KW-0805">Transcription regulation</keyword>
<dbReference type="InterPro" id="IPR016032">
    <property type="entry name" value="Sig_transdc_resp-reg_C-effctor"/>
</dbReference>
<evidence type="ECO:0000256" key="1">
    <source>
        <dbReference type="ARBA" id="ARBA00022553"/>
    </source>
</evidence>
<dbReference type="SMART" id="SM00421">
    <property type="entry name" value="HTH_LUXR"/>
    <property type="match status" value="1"/>
</dbReference>
<evidence type="ECO:0000256" key="3">
    <source>
        <dbReference type="ARBA" id="ARBA00023125"/>
    </source>
</evidence>
<dbReference type="Pfam" id="PF00196">
    <property type="entry name" value="GerE"/>
    <property type="match status" value="1"/>
</dbReference>
<dbReference type="InterPro" id="IPR011006">
    <property type="entry name" value="CheY-like_superfamily"/>
</dbReference>
<reference evidence="8 9" key="1">
    <citation type="submission" date="2017-03" db="EMBL/GenBank/DDBJ databases">
        <title>Complete genome sequence of Candidatus 'Thiodictyon syntrophicum' sp. nov. strain Cad16T, a photolithoautotroph purple sulfur bacterium isolated from an alpine meromictic lake.</title>
        <authorList>
            <person name="Luedin S.M."/>
            <person name="Pothier J.F."/>
            <person name="Danza F."/>
            <person name="Storelli N."/>
            <person name="Wittwer M."/>
            <person name="Tonolla M."/>
        </authorList>
    </citation>
    <scope>NUCLEOTIDE SEQUENCE [LARGE SCALE GENOMIC DNA]</scope>
    <source>
        <strain evidence="8 9">Cad16T</strain>
    </source>
</reference>
<protein>
    <recommendedName>
        <fullName evidence="10">DNA-binding response regulator</fullName>
    </recommendedName>
</protein>
<dbReference type="PRINTS" id="PR00038">
    <property type="entry name" value="HTHLUXR"/>
</dbReference>
<dbReference type="PANTHER" id="PTHR43214">
    <property type="entry name" value="TWO-COMPONENT RESPONSE REGULATOR"/>
    <property type="match status" value="1"/>
</dbReference>
<dbReference type="SUPFAM" id="SSF46894">
    <property type="entry name" value="C-terminal effector domain of the bipartite response regulators"/>
    <property type="match status" value="1"/>
</dbReference>
<evidence type="ECO:0000256" key="5">
    <source>
        <dbReference type="PROSITE-ProRule" id="PRU00169"/>
    </source>
</evidence>
<keyword evidence="1 5" id="KW-0597">Phosphoprotein</keyword>
<dbReference type="InterPro" id="IPR001789">
    <property type="entry name" value="Sig_transdc_resp-reg_receiver"/>
</dbReference>
<feature type="domain" description="HTH luxR-type" evidence="6">
    <location>
        <begin position="117"/>
        <end position="182"/>
    </location>
</feature>
<sequence>MLLSGQPDLQVVGATADGCAAIALAIEQRPDLAILDLGMPGCNGIEAAQAIRTQCPATRVLALTMHADGCFVRRMVDAGAGGYVLKTAGAQALIAAVRAVGGGGRWFSPGLGIEGPRCRPQESLSKREREVLTRLAEGQPMAEIAAALGVSVKTVETYRRRLMAKLSIGHVPGLVVYALRHGYLRLDALAGVD</sequence>
<dbReference type="EMBL" id="CP020370">
    <property type="protein sequence ID" value="AUB83736.1"/>
    <property type="molecule type" value="Genomic_DNA"/>
</dbReference>
<dbReference type="InterPro" id="IPR039420">
    <property type="entry name" value="WalR-like"/>
</dbReference>
<dbReference type="KEGG" id="tsy:THSYN_24120"/>
<dbReference type="InterPro" id="IPR000792">
    <property type="entry name" value="Tscrpt_reg_LuxR_C"/>
</dbReference>
<keyword evidence="4" id="KW-0804">Transcription</keyword>